<protein>
    <recommendedName>
        <fullName evidence="1">PLD phosphodiesterase domain-containing protein</fullName>
    </recommendedName>
</protein>
<feature type="domain" description="PLD phosphodiesterase" evidence="1">
    <location>
        <begin position="82"/>
        <end position="109"/>
    </location>
</feature>
<organism evidence="2">
    <name type="scientific">bioreactor metagenome</name>
    <dbReference type="NCBI Taxonomy" id="1076179"/>
    <lineage>
        <taxon>unclassified sequences</taxon>
        <taxon>metagenomes</taxon>
        <taxon>ecological metagenomes</taxon>
    </lineage>
</organism>
<accession>A0A645APN7</accession>
<dbReference type="EMBL" id="VSSQ01014730">
    <property type="protein sequence ID" value="MPM54281.1"/>
    <property type="molecule type" value="Genomic_DNA"/>
</dbReference>
<dbReference type="AlphaFoldDB" id="A0A645APN7"/>
<dbReference type="PROSITE" id="PS50035">
    <property type="entry name" value="PLD"/>
    <property type="match status" value="1"/>
</dbReference>
<dbReference type="InterPro" id="IPR025202">
    <property type="entry name" value="PLD-like_dom"/>
</dbReference>
<reference evidence="2" key="1">
    <citation type="submission" date="2019-08" db="EMBL/GenBank/DDBJ databases">
        <authorList>
            <person name="Kucharzyk K."/>
            <person name="Murdoch R.W."/>
            <person name="Higgins S."/>
            <person name="Loffler F."/>
        </authorList>
    </citation>
    <scope>NUCLEOTIDE SEQUENCE</scope>
</reference>
<sequence>MIELYFDIKTKRNFASLLGDIPKSVTKISAAVAYTQDPKLVNVCIKNNIALEWWGLFDHEISSKMEIVRKAIASSVIKFYPFAEYFHPKVILFHGYGIYIGSHNITNRAMYDNVEAGVFIYEKDLSDDQKDKINHTCPR</sequence>
<dbReference type="Gene3D" id="3.30.870.10">
    <property type="entry name" value="Endonuclease Chain A"/>
    <property type="match status" value="1"/>
</dbReference>
<dbReference type="SUPFAM" id="SSF56024">
    <property type="entry name" value="Phospholipase D/nuclease"/>
    <property type="match status" value="1"/>
</dbReference>
<evidence type="ECO:0000259" key="1">
    <source>
        <dbReference type="PROSITE" id="PS50035"/>
    </source>
</evidence>
<evidence type="ECO:0000313" key="2">
    <source>
        <dbReference type="EMBL" id="MPM54281.1"/>
    </source>
</evidence>
<gene>
    <name evidence="2" type="ORF">SDC9_101059</name>
</gene>
<dbReference type="Pfam" id="PF13091">
    <property type="entry name" value="PLDc_2"/>
    <property type="match status" value="1"/>
</dbReference>
<dbReference type="GO" id="GO:0003824">
    <property type="term" value="F:catalytic activity"/>
    <property type="evidence" value="ECO:0007669"/>
    <property type="project" value="InterPro"/>
</dbReference>
<comment type="caution">
    <text evidence="2">The sequence shown here is derived from an EMBL/GenBank/DDBJ whole genome shotgun (WGS) entry which is preliminary data.</text>
</comment>
<dbReference type="InterPro" id="IPR001736">
    <property type="entry name" value="PLipase_D/transphosphatidylase"/>
</dbReference>
<name>A0A645APN7_9ZZZZ</name>
<proteinExistence type="predicted"/>